<protein>
    <submittedName>
        <fullName evidence="2">Uncharacterized protein</fullName>
    </submittedName>
</protein>
<organism evidence="2 3">
    <name type="scientific">Seminavis robusta</name>
    <dbReference type="NCBI Taxonomy" id="568900"/>
    <lineage>
        <taxon>Eukaryota</taxon>
        <taxon>Sar</taxon>
        <taxon>Stramenopiles</taxon>
        <taxon>Ochrophyta</taxon>
        <taxon>Bacillariophyta</taxon>
        <taxon>Bacillariophyceae</taxon>
        <taxon>Bacillariophycidae</taxon>
        <taxon>Naviculales</taxon>
        <taxon>Naviculaceae</taxon>
        <taxon>Seminavis</taxon>
    </lineage>
</organism>
<dbReference type="EMBL" id="CAICTM010000105">
    <property type="protein sequence ID" value="CAB9501345.1"/>
    <property type="molecule type" value="Genomic_DNA"/>
</dbReference>
<gene>
    <name evidence="2" type="ORF">SEMRO_106_G053460.1</name>
</gene>
<reference evidence="2" key="1">
    <citation type="submission" date="2020-06" db="EMBL/GenBank/DDBJ databases">
        <authorList>
            <consortium name="Plant Systems Biology data submission"/>
        </authorList>
    </citation>
    <scope>NUCLEOTIDE SEQUENCE</scope>
    <source>
        <strain evidence="2">D6</strain>
    </source>
</reference>
<dbReference type="AlphaFoldDB" id="A0A9N8DGD2"/>
<evidence type="ECO:0000256" key="1">
    <source>
        <dbReference type="SAM" id="MobiDB-lite"/>
    </source>
</evidence>
<proteinExistence type="predicted"/>
<feature type="compositionally biased region" description="Low complexity" evidence="1">
    <location>
        <begin position="1"/>
        <end position="10"/>
    </location>
</feature>
<feature type="compositionally biased region" description="Basic residues" evidence="1">
    <location>
        <begin position="82"/>
        <end position="94"/>
    </location>
</feature>
<feature type="compositionally biased region" description="Low complexity" evidence="1">
    <location>
        <begin position="155"/>
        <end position="176"/>
    </location>
</feature>
<accession>A0A9N8DGD2</accession>
<feature type="region of interest" description="Disordered" evidence="1">
    <location>
        <begin position="135"/>
        <end position="206"/>
    </location>
</feature>
<feature type="compositionally biased region" description="Low complexity" evidence="1">
    <location>
        <begin position="42"/>
        <end position="60"/>
    </location>
</feature>
<dbReference type="Proteomes" id="UP001153069">
    <property type="component" value="Unassembled WGS sequence"/>
</dbReference>
<comment type="caution">
    <text evidence="2">The sequence shown here is derived from an EMBL/GenBank/DDBJ whole genome shotgun (WGS) entry which is preliminary data.</text>
</comment>
<evidence type="ECO:0000313" key="2">
    <source>
        <dbReference type="EMBL" id="CAB9501345.1"/>
    </source>
</evidence>
<evidence type="ECO:0000313" key="3">
    <source>
        <dbReference type="Proteomes" id="UP001153069"/>
    </source>
</evidence>
<keyword evidence="3" id="KW-1185">Reference proteome</keyword>
<sequence>MNPAVTTTTRTSRRDRVRRSDNSRQQRLDNDTEDRPRRQLTSESNHSASSSSIMRSSATQRAREERRRRRTTQKQDNEETPRHRRRRSFQKRRSSSSATKDLLETFSGHFEEEDQESRDSMTVSSALTEFTKGIQAVSSRHYSRRETTSSKRRSAASLHSSLSVLDTSSSRLSSSSRHQDRRRRRRRDSMNGSLRRRSEEEEEPMKDDSIRILQFDVSRTGGLSYVDANNVHAKSSHNEYVNNLTILLKEDLVEEDATEACSSSMEGSFHSQAPQLEELTGDEQDKLLADSVSEHSAANNDRLGVRAKKQFNKTVSKLLATPRRRRTQLSERLNMSLATLQI</sequence>
<name>A0A9N8DGD2_9STRA</name>
<feature type="region of interest" description="Disordered" evidence="1">
    <location>
        <begin position="1"/>
        <end position="101"/>
    </location>
</feature>
<feature type="compositionally biased region" description="Basic and acidic residues" evidence="1">
    <location>
        <begin position="12"/>
        <end position="37"/>
    </location>
</feature>